<name>A0A2W5VB88_9BACT</name>
<comment type="caution">
    <text evidence="1">The sequence shown here is derived from an EMBL/GenBank/DDBJ whole genome shotgun (WGS) entry which is preliminary data.</text>
</comment>
<accession>A0A2W5VB88</accession>
<sequence length="206" mass="22715">MHWPSCDALMAAASLPGDVTLRAWREDEVATLPSLLRSWFPTVSVGAESVFLDETFLRTRVFVNDSDFFVFAICLRGEVVGFQAFERQLASKTLHGRLGVLAPEARAGFLGAFGFPLFEALGRLVGAELLLVWVTLATRGQQLAAERRGFVLSGLVPSFDVDQQADGRAVRVMEALYARALVEGVWPSDELLTPHTRRVLAAMHQR</sequence>
<protein>
    <recommendedName>
        <fullName evidence="3">N-acetyltransferase domain-containing protein</fullName>
    </recommendedName>
</protein>
<dbReference type="EMBL" id="QFQP01000001">
    <property type="protein sequence ID" value="PZR18718.1"/>
    <property type="molecule type" value="Genomic_DNA"/>
</dbReference>
<dbReference type="SUPFAM" id="SSF55729">
    <property type="entry name" value="Acyl-CoA N-acyltransferases (Nat)"/>
    <property type="match status" value="1"/>
</dbReference>
<organism evidence="1 2">
    <name type="scientific">Archangium gephyra</name>
    <dbReference type="NCBI Taxonomy" id="48"/>
    <lineage>
        <taxon>Bacteria</taxon>
        <taxon>Pseudomonadati</taxon>
        <taxon>Myxococcota</taxon>
        <taxon>Myxococcia</taxon>
        <taxon>Myxococcales</taxon>
        <taxon>Cystobacterineae</taxon>
        <taxon>Archangiaceae</taxon>
        <taxon>Archangium</taxon>
    </lineage>
</organism>
<evidence type="ECO:0000313" key="2">
    <source>
        <dbReference type="Proteomes" id="UP000249061"/>
    </source>
</evidence>
<evidence type="ECO:0008006" key="3">
    <source>
        <dbReference type="Google" id="ProtNLM"/>
    </source>
</evidence>
<dbReference type="Proteomes" id="UP000249061">
    <property type="component" value="Unassembled WGS sequence"/>
</dbReference>
<evidence type="ECO:0000313" key="1">
    <source>
        <dbReference type="EMBL" id="PZR18718.1"/>
    </source>
</evidence>
<proteinExistence type="predicted"/>
<gene>
    <name evidence="1" type="ORF">DI536_02235</name>
</gene>
<dbReference type="InterPro" id="IPR016181">
    <property type="entry name" value="Acyl_CoA_acyltransferase"/>
</dbReference>
<reference evidence="1 2" key="1">
    <citation type="submission" date="2017-08" db="EMBL/GenBank/DDBJ databases">
        <title>Infants hospitalized years apart are colonized by the same room-sourced microbial strains.</title>
        <authorList>
            <person name="Brooks B."/>
            <person name="Olm M.R."/>
            <person name="Firek B.A."/>
            <person name="Baker R."/>
            <person name="Thomas B.C."/>
            <person name="Morowitz M.J."/>
            <person name="Banfield J.F."/>
        </authorList>
    </citation>
    <scope>NUCLEOTIDE SEQUENCE [LARGE SCALE GENOMIC DNA]</scope>
    <source>
        <strain evidence="1">S2_003_000_R2_14</strain>
    </source>
</reference>
<dbReference type="AlphaFoldDB" id="A0A2W5VB88"/>